<accession>A0AAV8X0Q4</accession>
<dbReference type="Proteomes" id="UP001162162">
    <property type="component" value="Unassembled WGS sequence"/>
</dbReference>
<evidence type="ECO:0000313" key="2">
    <source>
        <dbReference type="Proteomes" id="UP001162162"/>
    </source>
</evidence>
<reference evidence="1" key="1">
    <citation type="journal article" date="2023" name="Insect Mol. Biol.">
        <title>Genome sequencing provides insights into the evolution of gene families encoding plant cell wall-degrading enzymes in longhorned beetles.</title>
        <authorList>
            <person name="Shin N.R."/>
            <person name="Okamura Y."/>
            <person name="Kirsch R."/>
            <person name="Pauchet Y."/>
        </authorList>
    </citation>
    <scope>NUCLEOTIDE SEQUENCE</scope>
    <source>
        <strain evidence="1">AMC_N1</strain>
    </source>
</reference>
<organism evidence="1 2">
    <name type="scientific">Aromia moschata</name>
    <dbReference type="NCBI Taxonomy" id="1265417"/>
    <lineage>
        <taxon>Eukaryota</taxon>
        <taxon>Metazoa</taxon>
        <taxon>Ecdysozoa</taxon>
        <taxon>Arthropoda</taxon>
        <taxon>Hexapoda</taxon>
        <taxon>Insecta</taxon>
        <taxon>Pterygota</taxon>
        <taxon>Neoptera</taxon>
        <taxon>Endopterygota</taxon>
        <taxon>Coleoptera</taxon>
        <taxon>Polyphaga</taxon>
        <taxon>Cucujiformia</taxon>
        <taxon>Chrysomeloidea</taxon>
        <taxon>Cerambycidae</taxon>
        <taxon>Cerambycinae</taxon>
        <taxon>Callichromatini</taxon>
        <taxon>Aromia</taxon>
    </lineage>
</organism>
<evidence type="ECO:0000313" key="1">
    <source>
        <dbReference type="EMBL" id="KAJ8932222.1"/>
    </source>
</evidence>
<keyword evidence="2" id="KW-1185">Reference proteome</keyword>
<gene>
    <name evidence="1" type="ORF">NQ318_015985</name>
</gene>
<comment type="caution">
    <text evidence="1">The sequence shown here is derived from an EMBL/GenBank/DDBJ whole genome shotgun (WGS) entry which is preliminary data.</text>
</comment>
<proteinExistence type="predicted"/>
<name>A0AAV8X0Q4_9CUCU</name>
<protein>
    <submittedName>
        <fullName evidence="1">Uncharacterized protein</fullName>
    </submittedName>
</protein>
<dbReference type="EMBL" id="JAPWTK010001535">
    <property type="protein sequence ID" value="KAJ8932222.1"/>
    <property type="molecule type" value="Genomic_DNA"/>
</dbReference>
<dbReference type="AlphaFoldDB" id="A0AAV8X0Q4"/>
<sequence length="128" mass="14153">MFGQGNCPFGSAGDHRNWNAPKDASCPYVTRSEAPKVEIMKGYNAQEENDGEPNSVLTCWYRTLWCSRQGFMLSSDFEEWLSRCTPGLQCKQADTKCCQERNNASGAAGSPGAVTSKMIHHNLAITRN</sequence>